<keyword evidence="3" id="KW-0677">Repeat</keyword>
<dbReference type="OrthoDB" id="676979at2759"/>
<gene>
    <name evidence="6" type="ORF">GWI33_001562</name>
</gene>
<dbReference type="Pfam" id="PF12799">
    <property type="entry name" value="LRR_4"/>
    <property type="match status" value="1"/>
</dbReference>
<keyword evidence="2 5" id="KW-0732">Signal</keyword>
<dbReference type="AlphaFoldDB" id="A0A834MGC5"/>
<evidence type="ECO:0000256" key="2">
    <source>
        <dbReference type="ARBA" id="ARBA00022729"/>
    </source>
</evidence>
<dbReference type="PRINTS" id="PR00019">
    <property type="entry name" value="LEURICHRPT"/>
</dbReference>
<dbReference type="PANTHER" id="PTHR24373:SF370">
    <property type="entry name" value="FISH-LIPS, ISOFORM E"/>
    <property type="match status" value="1"/>
</dbReference>
<evidence type="ECO:0000256" key="5">
    <source>
        <dbReference type="SAM" id="SignalP"/>
    </source>
</evidence>
<dbReference type="SMART" id="SM00369">
    <property type="entry name" value="LRR_TYP"/>
    <property type="match status" value="8"/>
</dbReference>
<dbReference type="InterPro" id="IPR032675">
    <property type="entry name" value="LRR_dom_sf"/>
</dbReference>
<dbReference type="Pfam" id="PF13855">
    <property type="entry name" value="LRR_8"/>
    <property type="match status" value="2"/>
</dbReference>
<comment type="caution">
    <text evidence="6">The sequence shown here is derived from an EMBL/GenBank/DDBJ whole genome shotgun (WGS) entry which is preliminary data.</text>
</comment>
<accession>A0A834MGC5</accession>
<dbReference type="InterPro" id="IPR003591">
    <property type="entry name" value="Leu-rich_rpt_typical-subtyp"/>
</dbReference>
<feature type="signal peptide" evidence="5">
    <location>
        <begin position="1"/>
        <end position="25"/>
    </location>
</feature>
<keyword evidence="4" id="KW-0812">Transmembrane</keyword>
<dbReference type="Gene3D" id="3.80.10.10">
    <property type="entry name" value="Ribonuclease Inhibitor"/>
    <property type="match status" value="2"/>
</dbReference>
<keyword evidence="1" id="KW-0433">Leucine-rich repeat</keyword>
<evidence type="ECO:0000256" key="1">
    <source>
        <dbReference type="ARBA" id="ARBA00022614"/>
    </source>
</evidence>
<dbReference type="SMART" id="SM00365">
    <property type="entry name" value="LRR_SD22"/>
    <property type="match status" value="6"/>
</dbReference>
<dbReference type="InterPro" id="IPR050328">
    <property type="entry name" value="Dev_Immune_Receptor"/>
</dbReference>
<dbReference type="Pfam" id="PF13516">
    <property type="entry name" value="LRR_6"/>
    <property type="match status" value="1"/>
</dbReference>
<dbReference type="SUPFAM" id="SSF52058">
    <property type="entry name" value="L domain-like"/>
    <property type="match status" value="1"/>
</dbReference>
<dbReference type="Proteomes" id="UP000625711">
    <property type="component" value="Unassembled WGS sequence"/>
</dbReference>
<keyword evidence="4" id="KW-0472">Membrane</keyword>
<dbReference type="InterPro" id="IPR025875">
    <property type="entry name" value="Leu-rich_rpt_4"/>
</dbReference>
<dbReference type="PANTHER" id="PTHR24373">
    <property type="entry name" value="SLIT RELATED LEUCINE-RICH REPEAT NEURONAL PROTEIN"/>
    <property type="match status" value="1"/>
</dbReference>
<dbReference type="FunFam" id="3.80.10.10:FF:001164">
    <property type="entry name" value="GH01279p"/>
    <property type="match status" value="1"/>
</dbReference>
<sequence length="501" mass="57130">MAYFWRRCRTCWLALVLVLVAQTACQLNLVTDFDLMKCSYGERGSLTATCVNATPGYFKNTRYKFDHLDETLLCVNCTLTSIEPNTFDLSGNQIRRMDISKSRIENLKQKAFMGLIFLEELDLSDNLIKSVYPGTFNGTKKITKINLSRNKISILSDKGFAELMHLRQLLVSHNSIEAVADTAFEGVYNLEELDLSYNRIGNISSKLSNLTSLQVLNLNNNKLTRIDRWDLYNLTKLTSLDLSNNYLTQFSLEMAPNNQLKSLNLDENRIDYFWVSLMRLYMLEALYLRKNNISEISGFPGDSLHNIRTLDLSGNKIRTIRTGMFNGLPKLGYLNCSHNAIETVMVTGVLSLSSLHVLDLSYNNISDFDYNLLLGRLPALAYLRLENNMLPCDLENQMMKDFADDNFKFVLYENYVGSIRCVDKPLNNIVAEALQDVYIESSSNAANIVIFILLAILFVAVGILGYLQYMFYKGETPSFGRVESNLQLLTPEQFLERHPPE</sequence>
<evidence type="ECO:0000313" key="6">
    <source>
        <dbReference type="EMBL" id="KAF7283031.1"/>
    </source>
</evidence>
<evidence type="ECO:0000256" key="4">
    <source>
        <dbReference type="SAM" id="Phobius"/>
    </source>
</evidence>
<name>A0A834MGC5_RHYFE</name>
<dbReference type="EMBL" id="JAACXV010000144">
    <property type="protein sequence ID" value="KAF7283031.1"/>
    <property type="molecule type" value="Genomic_DNA"/>
</dbReference>
<evidence type="ECO:0000313" key="7">
    <source>
        <dbReference type="Proteomes" id="UP000625711"/>
    </source>
</evidence>
<protein>
    <submittedName>
        <fullName evidence="6">Uncharacterized protein</fullName>
    </submittedName>
</protein>
<organism evidence="6 7">
    <name type="scientific">Rhynchophorus ferrugineus</name>
    <name type="common">Red palm weevil</name>
    <name type="synonym">Curculio ferrugineus</name>
    <dbReference type="NCBI Taxonomy" id="354439"/>
    <lineage>
        <taxon>Eukaryota</taxon>
        <taxon>Metazoa</taxon>
        <taxon>Ecdysozoa</taxon>
        <taxon>Arthropoda</taxon>
        <taxon>Hexapoda</taxon>
        <taxon>Insecta</taxon>
        <taxon>Pterygota</taxon>
        <taxon>Neoptera</taxon>
        <taxon>Endopterygota</taxon>
        <taxon>Coleoptera</taxon>
        <taxon>Polyphaga</taxon>
        <taxon>Cucujiformia</taxon>
        <taxon>Curculionidae</taxon>
        <taxon>Dryophthorinae</taxon>
        <taxon>Rhynchophorus</taxon>
    </lineage>
</organism>
<proteinExistence type="predicted"/>
<feature type="chain" id="PRO_5033054469" evidence="5">
    <location>
        <begin position="26"/>
        <end position="501"/>
    </location>
</feature>
<feature type="transmembrane region" description="Helical" evidence="4">
    <location>
        <begin position="448"/>
        <end position="467"/>
    </location>
</feature>
<dbReference type="InterPro" id="IPR001611">
    <property type="entry name" value="Leu-rich_rpt"/>
</dbReference>
<dbReference type="Pfam" id="PF00560">
    <property type="entry name" value="LRR_1"/>
    <property type="match status" value="1"/>
</dbReference>
<dbReference type="PROSITE" id="PS51450">
    <property type="entry name" value="LRR"/>
    <property type="match status" value="4"/>
</dbReference>
<keyword evidence="4" id="KW-1133">Transmembrane helix</keyword>
<evidence type="ECO:0000256" key="3">
    <source>
        <dbReference type="ARBA" id="ARBA00022737"/>
    </source>
</evidence>
<keyword evidence="7" id="KW-1185">Reference proteome</keyword>
<reference evidence="6" key="1">
    <citation type="submission" date="2020-08" db="EMBL/GenBank/DDBJ databases">
        <title>Genome sequencing and assembly of the red palm weevil Rhynchophorus ferrugineus.</title>
        <authorList>
            <person name="Dias G.B."/>
            <person name="Bergman C.M."/>
            <person name="Manee M."/>
        </authorList>
    </citation>
    <scope>NUCLEOTIDE SEQUENCE</scope>
    <source>
        <strain evidence="6">AA-2017</strain>
        <tissue evidence="6">Whole larva</tissue>
    </source>
</reference>